<feature type="repeat" description="ANK" evidence="3">
    <location>
        <begin position="347"/>
        <end position="379"/>
    </location>
</feature>
<feature type="compositionally biased region" description="Acidic residues" evidence="4">
    <location>
        <begin position="445"/>
        <end position="456"/>
    </location>
</feature>
<dbReference type="SUPFAM" id="SSF48403">
    <property type="entry name" value="Ankyrin repeat"/>
    <property type="match status" value="1"/>
</dbReference>
<comment type="caution">
    <text evidence="5">The sequence shown here is derived from an EMBL/GenBank/DDBJ whole genome shotgun (WGS) entry which is preliminary data.</text>
</comment>
<dbReference type="RefSeq" id="XP_066709972.1">
    <property type="nucleotide sequence ID" value="XM_066865011.1"/>
</dbReference>
<keyword evidence="1" id="KW-0677">Repeat</keyword>
<dbReference type="EMBL" id="JAQQWL010000013">
    <property type="protein sequence ID" value="KAK8043119.1"/>
    <property type="molecule type" value="Genomic_DNA"/>
</dbReference>
<reference evidence="5 6" key="1">
    <citation type="submission" date="2023-01" db="EMBL/GenBank/DDBJ databases">
        <title>Analysis of 21 Apiospora genomes using comparative genomics revels a genus with tremendous synthesis potential of carbohydrate active enzymes and secondary metabolites.</title>
        <authorList>
            <person name="Sorensen T."/>
        </authorList>
    </citation>
    <scope>NUCLEOTIDE SEQUENCE [LARGE SCALE GENOMIC DNA]</scope>
    <source>
        <strain evidence="5 6">CBS 135458</strain>
    </source>
</reference>
<feature type="compositionally biased region" description="Acidic residues" evidence="4">
    <location>
        <begin position="422"/>
        <end position="431"/>
    </location>
</feature>
<evidence type="ECO:0008006" key="7">
    <source>
        <dbReference type="Google" id="ProtNLM"/>
    </source>
</evidence>
<accession>A0ABR1T953</accession>
<dbReference type="InterPro" id="IPR050776">
    <property type="entry name" value="Ank_Repeat/CDKN_Inhibitor"/>
</dbReference>
<dbReference type="Proteomes" id="UP001480595">
    <property type="component" value="Unassembled WGS sequence"/>
</dbReference>
<dbReference type="PANTHER" id="PTHR24201:SF2">
    <property type="entry name" value="ANKYRIN REPEAT DOMAIN-CONTAINING PROTEIN 42"/>
    <property type="match status" value="1"/>
</dbReference>
<keyword evidence="6" id="KW-1185">Reference proteome</keyword>
<dbReference type="PANTHER" id="PTHR24201">
    <property type="entry name" value="ANK_REP_REGION DOMAIN-CONTAINING PROTEIN"/>
    <property type="match status" value="1"/>
</dbReference>
<feature type="repeat" description="ANK" evidence="3">
    <location>
        <begin position="312"/>
        <end position="344"/>
    </location>
</feature>
<sequence length="510" mass="56232">MACLSLIVYMASNSHPRWQSEETVFRQFVHSGVLDRTILPQHSLRMEPAIRAFLEKMYKLAIIEGHREALRWLMHLGIKLSTHLPLILVLVSEYQNKSRLAQNSGILEDILSFGARPDDHDLDALEMFVIHQKTGMAQQALSDPIGTSSPGTLAEVFYAVHTGDYHLLVKLHHQGFKFNELLQRRNQPNTAAGLAVVVSGSVLEVEQFISLGFDPRRRYPWSLTALQCAVHKGQKDVARFLLALGVSVSACPPWKELTPTPHPECPKAIRAERGIKIEGRHFSMLSRAENLEMIDLLLRHKANVNEGPARYAGATALQLAAIKGYIGITKKLIDLGADVDGAGAPFRGRTALEGAAEHGRLDTVALLLEVGCHIHGEGRDQYIWAVKLARENDHLALASLLESRGTWTEKDEQNLAACQIDEEESVDDNLDEPQCWETGSTGSDGDLDSQDEDYTTQEDQSMPESPHLAVQDGVEGSTEDVLAGGSGTVDPMSSWGDWAFDDEGNFLGPL</sequence>
<evidence type="ECO:0000256" key="4">
    <source>
        <dbReference type="SAM" id="MobiDB-lite"/>
    </source>
</evidence>
<dbReference type="GeneID" id="92098074"/>
<proteinExistence type="predicted"/>
<evidence type="ECO:0000313" key="6">
    <source>
        <dbReference type="Proteomes" id="UP001480595"/>
    </source>
</evidence>
<dbReference type="Pfam" id="PF00023">
    <property type="entry name" value="Ank"/>
    <property type="match status" value="1"/>
</dbReference>
<evidence type="ECO:0000256" key="2">
    <source>
        <dbReference type="ARBA" id="ARBA00023043"/>
    </source>
</evidence>
<protein>
    <recommendedName>
        <fullName evidence="7">Ankyrin</fullName>
    </recommendedName>
</protein>
<evidence type="ECO:0000256" key="1">
    <source>
        <dbReference type="ARBA" id="ARBA00022737"/>
    </source>
</evidence>
<dbReference type="PROSITE" id="PS50088">
    <property type="entry name" value="ANK_REPEAT"/>
    <property type="match status" value="2"/>
</dbReference>
<dbReference type="InterPro" id="IPR002110">
    <property type="entry name" value="Ankyrin_rpt"/>
</dbReference>
<organism evidence="5 6">
    <name type="scientific">Apiospora phragmitis</name>
    <dbReference type="NCBI Taxonomy" id="2905665"/>
    <lineage>
        <taxon>Eukaryota</taxon>
        <taxon>Fungi</taxon>
        <taxon>Dikarya</taxon>
        <taxon>Ascomycota</taxon>
        <taxon>Pezizomycotina</taxon>
        <taxon>Sordariomycetes</taxon>
        <taxon>Xylariomycetidae</taxon>
        <taxon>Amphisphaeriales</taxon>
        <taxon>Apiosporaceae</taxon>
        <taxon>Apiospora</taxon>
    </lineage>
</organism>
<dbReference type="Pfam" id="PF12796">
    <property type="entry name" value="Ank_2"/>
    <property type="match status" value="1"/>
</dbReference>
<gene>
    <name evidence="5" type="ORF">PG994_013602</name>
</gene>
<dbReference type="PROSITE" id="PS50297">
    <property type="entry name" value="ANK_REP_REGION"/>
    <property type="match status" value="2"/>
</dbReference>
<evidence type="ECO:0000256" key="3">
    <source>
        <dbReference type="PROSITE-ProRule" id="PRU00023"/>
    </source>
</evidence>
<evidence type="ECO:0000313" key="5">
    <source>
        <dbReference type="EMBL" id="KAK8043119.1"/>
    </source>
</evidence>
<keyword evidence="2 3" id="KW-0040">ANK repeat</keyword>
<name>A0ABR1T953_9PEZI</name>
<feature type="region of interest" description="Disordered" evidence="4">
    <location>
        <begin position="422"/>
        <end position="497"/>
    </location>
</feature>
<dbReference type="InterPro" id="IPR036770">
    <property type="entry name" value="Ankyrin_rpt-contain_sf"/>
</dbReference>
<dbReference type="Gene3D" id="1.25.40.20">
    <property type="entry name" value="Ankyrin repeat-containing domain"/>
    <property type="match status" value="2"/>
</dbReference>
<dbReference type="SMART" id="SM00248">
    <property type="entry name" value="ANK"/>
    <property type="match status" value="4"/>
</dbReference>